<reference evidence="3 4" key="1">
    <citation type="submission" date="2024-04" db="EMBL/GenBank/DDBJ databases">
        <title>The reference genome of an endangered Asteraceae, Deinandra increscens subsp. villosa, native to the Central Coast of California.</title>
        <authorList>
            <person name="Guilliams M."/>
            <person name="Hasenstab-Lehman K."/>
            <person name="Meyer R."/>
            <person name="Mcevoy S."/>
        </authorList>
    </citation>
    <scope>NUCLEOTIDE SEQUENCE [LARGE SCALE GENOMIC DNA]</scope>
    <source>
        <tissue evidence="3">Leaf</tissue>
    </source>
</reference>
<keyword evidence="4" id="KW-1185">Reference proteome</keyword>
<evidence type="ECO:0000313" key="4">
    <source>
        <dbReference type="Proteomes" id="UP001408789"/>
    </source>
</evidence>
<dbReference type="PANTHER" id="PTHR11247">
    <property type="entry name" value="PALMITOYL-PROTEIN THIOESTERASE/DOLICHYLDIPHOSPHATASE 1"/>
    <property type="match status" value="1"/>
</dbReference>
<keyword evidence="2" id="KW-0472">Membrane</keyword>
<evidence type="ECO:0000256" key="1">
    <source>
        <dbReference type="ARBA" id="ARBA00022801"/>
    </source>
</evidence>
<dbReference type="PANTHER" id="PTHR11247:SF40">
    <property type="entry name" value="LIPID PHOSPHATE PHOSPHATASE EPSILON 1, CHLOROPLASTIC"/>
    <property type="match status" value="1"/>
</dbReference>
<dbReference type="GO" id="GO:0008610">
    <property type="term" value="P:lipid biosynthetic process"/>
    <property type="evidence" value="ECO:0007669"/>
    <property type="project" value="TreeGrafter"/>
</dbReference>
<proteinExistence type="predicted"/>
<gene>
    <name evidence="3" type="ORF">SSX86_029168</name>
</gene>
<name>A0AAP0CFV7_9ASTR</name>
<dbReference type="EMBL" id="JBCNJP010000027">
    <property type="protein sequence ID" value="KAK9052539.1"/>
    <property type="molecule type" value="Genomic_DNA"/>
</dbReference>
<dbReference type="Proteomes" id="UP001408789">
    <property type="component" value="Unassembled WGS sequence"/>
</dbReference>
<keyword evidence="1" id="KW-0378">Hydrolase</keyword>
<feature type="transmembrane region" description="Helical" evidence="2">
    <location>
        <begin position="194"/>
        <end position="213"/>
    </location>
</feature>
<dbReference type="GO" id="GO:0005789">
    <property type="term" value="C:endoplasmic reticulum membrane"/>
    <property type="evidence" value="ECO:0007669"/>
    <property type="project" value="TreeGrafter"/>
</dbReference>
<sequence length="218" mass="23966">MSPQATVFIKPPPTLSHHPKFNNFLYKTWLFSCPSFCTKELSAITHTKSLIFKKTMASVSMDRRFISCGDGDKSTISPMISAFEQEALINNGGVSHLHTLFNRLSKWVVGVTFGGFMIILRHDDLALWAAVGSISNYILSITLKRILKQDRPASEVSTSGPGMPSSHAQTVFFTLVFVIMSVIETMGLNGATSIFGILLVALGSYLVIMATDFTRLSH</sequence>
<dbReference type="GO" id="GO:0006487">
    <property type="term" value="P:protein N-linked glycosylation"/>
    <property type="evidence" value="ECO:0007669"/>
    <property type="project" value="TreeGrafter"/>
</dbReference>
<dbReference type="SUPFAM" id="SSF48317">
    <property type="entry name" value="Acid phosphatase/Vanadium-dependent haloperoxidase"/>
    <property type="match status" value="1"/>
</dbReference>
<comment type="caution">
    <text evidence="3">The sequence shown here is derived from an EMBL/GenBank/DDBJ whole genome shotgun (WGS) entry which is preliminary data.</text>
</comment>
<organism evidence="3 4">
    <name type="scientific">Deinandra increscens subsp. villosa</name>
    <dbReference type="NCBI Taxonomy" id="3103831"/>
    <lineage>
        <taxon>Eukaryota</taxon>
        <taxon>Viridiplantae</taxon>
        <taxon>Streptophyta</taxon>
        <taxon>Embryophyta</taxon>
        <taxon>Tracheophyta</taxon>
        <taxon>Spermatophyta</taxon>
        <taxon>Magnoliopsida</taxon>
        <taxon>eudicotyledons</taxon>
        <taxon>Gunneridae</taxon>
        <taxon>Pentapetalae</taxon>
        <taxon>asterids</taxon>
        <taxon>campanulids</taxon>
        <taxon>Asterales</taxon>
        <taxon>Asteraceae</taxon>
        <taxon>Asteroideae</taxon>
        <taxon>Heliantheae alliance</taxon>
        <taxon>Madieae</taxon>
        <taxon>Madiinae</taxon>
        <taxon>Deinandra</taxon>
    </lineage>
</organism>
<evidence type="ECO:0000256" key="2">
    <source>
        <dbReference type="SAM" id="Phobius"/>
    </source>
</evidence>
<dbReference type="GO" id="GO:0047874">
    <property type="term" value="F:dolichyldiphosphatase activity"/>
    <property type="evidence" value="ECO:0007669"/>
    <property type="project" value="TreeGrafter"/>
</dbReference>
<protein>
    <submittedName>
        <fullName evidence="3">Uncharacterized protein</fullName>
    </submittedName>
</protein>
<dbReference type="AlphaFoldDB" id="A0AAP0CFV7"/>
<evidence type="ECO:0000313" key="3">
    <source>
        <dbReference type="EMBL" id="KAK9052539.1"/>
    </source>
</evidence>
<feature type="transmembrane region" description="Helical" evidence="2">
    <location>
        <begin position="126"/>
        <end position="147"/>
    </location>
</feature>
<keyword evidence="2" id="KW-0812">Transmembrane</keyword>
<dbReference type="InterPro" id="IPR036938">
    <property type="entry name" value="PAP2/HPO_sf"/>
</dbReference>
<keyword evidence="2" id="KW-1133">Transmembrane helix</keyword>
<accession>A0AAP0CFV7</accession>